<dbReference type="AlphaFoldDB" id="A0A1W1VZ98"/>
<evidence type="ECO:0000313" key="2">
    <source>
        <dbReference type="Proteomes" id="UP000192266"/>
    </source>
</evidence>
<gene>
    <name evidence="1" type="ORF">SAMN00120144_3928</name>
</gene>
<dbReference type="STRING" id="645990.SAMN00120144_3928"/>
<dbReference type="Proteomes" id="UP000192266">
    <property type="component" value="Unassembled WGS sequence"/>
</dbReference>
<dbReference type="EMBL" id="FWWW01000086">
    <property type="protein sequence ID" value="SMB98666.1"/>
    <property type="molecule type" value="Genomic_DNA"/>
</dbReference>
<organism evidence="1 2">
    <name type="scientific">Hymenobacter roseosalivarius DSM 11622</name>
    <dbReference type="NCBI Taxonomy" id="645990"/>
    <lineage>
        <taxon>Bacteria</taxon>
        <taxon>Pseudomonadati</taxon>
        <taxon>Bacteroidota</taxon>
        <taxon>Cytophagia</taxon>
        <taxon>Cytophagales</taxon>
        <taxon>Hymenobacteraceae</taxon>
        <taxon>Hymenobacter</taxon>
    </lineage>
</organism>
<accession>A0A1W1VZ98</accession>
<protein>
    <submittedName>
        <fullName evidence="1">Uncharacterized protein</fullName>
    </submittedName>
</protein>
<sequence length="37" mass="4229">MTLQCVLDGFLNSFFAFGKQKMLIYGFTPVYYIATIS</sequence>
<reference evidence="1 2" key="1">
    <citation type="submission" date="2017-04" db="EMBL/GenBank/DDBJ databases">
        <authorList>
            <person name="Afonso C.L."/>
            <person name="Miller P.J."/>
            <person name="Scott M.A."/>
            <person name="Spackman E."/>
            <person name="Goraichik I."/>
            <person name="Dimitrov K.M."/>
            <person name="Suarez D.L."/>
            <person name="Swayne D.E."/>
        </authorList>
    </citation>
    <scope>NUCLEOTIDE SEQUENCE [LARGE SCALE GENOMIC DNA]</scope>
    <source>
        <strain evidence="1 2">DSM 11622</strain>
    </source>
</reference>
<name>A0A1W1VZ98_9BACT</name>
<keyword evidence="2" id="KW-1185">Reference proteome</keyword>
<evidence type="ECO:0000313" key="1">
    <source>
        <dbReference type="EMBL" id="SMB98666.1"/>
    </source>
</evidence>
<proteinExistence type="predicted"/>